<dbReference type="Proteomes" id="UP000735302">
    <property type="component" value="Unassembled WGS sequence"/>
</dbReference>
<protein>
    <submittedName>
        <fullName evidence="1">Uncharacterized protein</fullName>
    </submittedName>
</protein>
<name>A0AAV4D703_9GAST</name>
<accession>A0AAV4D703</accession>
<comment type="caution">
    <text evidence="1">The sequence shown here is derived from an EMBL/GenBank/DDBJ whole genome shotgun (WGS) entry which is preliminary data.</text>
</comment>
<gene>
    <name evidence="1" type="ORF">PoB_006635000</name>
</gene>
<proteinExistence type="predicted"/>
<organism evidence="1 2">
    <name type="scientific">Plakobranchus ocellatus</name>
    <dbReference type="NCBI Taxonomy" id="259542"/>
    <lineage>
        <taxon>Eukaryota</taxon>
        <taxon>Metazoa</taxon>
        <taxon>Spiralia</taxon>
        <taxon>Lophotrochozoa</taxon>
        <taxon>Mollusca</taxon>
        <taxon>Gastropoda</taxon>
        <taxon>Heterobranchia</taxon>
        <taxon>Euthyneura</taxon>
        <taxon>Panpulmonata</taxon>
        <taxon>Sacoglossa</taxon>
        <taxon>Placobranchoidea</taxon>
        <taxon>Plakobranchidae</taxon>
        <taxon>Plakobranchus</taxon>
    </lineage>
</organism>
<dbReference type="AlphaFoldDB" id="A0AAV4D703"/>
<keyword evidence="2" id="KW-1185">Reference proteome</keyword>
<reference evidence="1 2" key="1">
    <citation type="journal article" date="2021" name="Elife">
        <title>Chloroplast acquisition without the gene transfer in kleptoplastic sea slugs, Plakobranchus ocellatus.</title>
        <authorList>
            <person name="Maeda T."/>
            <person name="Takahashi S."/>
            <person name="Yoshida T."/>
            <person name="Shimamura S."/>
            <person name="Takaki Y."/>
            <person name="Nagai Y."/>
            <person name="Toyoda A."/>
            <person name="Suzuki Y."/>
            <person name="Arimoto A."/>
            <person name="Ishii H."/>
            <person name="Satoh N."/>
            <person name="Nishiyama T."/>
            <person name="Hasebe M."/>
            <person name="Maruyama T."/>
            <person name="Minagawa J."/>
            <person name="Obokata J."/>
            <person name="Shigenobu S."/>
        </authorList>
    </citation>
    <scope>NUCLEOTIDE SEQUENCE [LARGE SCALE GENOMIC DNA]</scope>
</reference>
<evidence type="ECO:0000313" key="2">
    <source>
        <dbReference type="Proteomes" id="UP000735302"/>
    </source>
</evidence>
<evidence type="ECO:0000313" key="1">
    <source>
        <dbReference type="EMBL" id="GFO39845.1"/>
    </source>
</evidence>
<dbReference type="EMBL" id="BLXT01007525">
    <property type="protein sequence ID" value="GFO39845.1"/>
    <property type="molecule type" value="Genomic_DNA"/>
</dbReference>
<sequence length="196" mass="21592">MLVRVRRRRWHSEQRIRAGILLSQREQIWPIYSRSLCLLDLCLPEFRILQEGQISQAAGLLVPGLFAKLVSGTCGANKGGNIPARAEDYTSSCLPFEPQGPVSLEQPGYCLPHEMAFFGTLRQSPGFPVPDKVNSSSPAPVLVCTRVCISDARVGEESELEETSGLDIVSNTSSFKFAFPLSSRPERVETVAKLDN</sequence>